<dbReference type="Proteomes" id="UP000245080">
    <property type="component" value="Unassembled WGS sequence"/>
</dbReference>
<sequence>MESRRLINGWLINLALVLTAIWAWQTAATSAGILLFLTMAVVLYAALMLTATLFCLIRLIFQSQLIFKKRASLPVWVRVSLTIWIGLSLITVIGFIQSDLSGVTRLSLIFPAELGGLSLLLADFLAYGWLYLHTQRPIISDQVIILGARLRADNSVGVLLSLRLDRALDLYAASEKQATLIVSGGFSGSATITQADAMADYLIANGVAPDHIKRESQAHSTAENFLFSRPLLSDTGQIVFVTNSYHVPRAALLAKKAHVAAQGVAALTPAPLFFTNGIREFFAVLSERRLVVISLAVLIGLLSLLFLAH</sequence>
<evidence type="ECO:0000313" key="3">
    <source>
        <dbReference type="EMBL" id="PWG00067.1"/>
    </source>
</evidence>
<keyword evidence="1" id="KW-1133">Transmembrane helix</keyword>
<feature type="transmembrane region" description="Helical" evidence="1">
    <location>
        <begin position="7"/>
        <end position="25"/>
    </location>
</feature>
<comment type="caution">
    <text evidence="3">The sequence shown here is derived from an EMBL/GenBank/DDBJ whole genome shotgun (WGS) entry which is preliminary data.</text>
</comment>
<feature type="domain" description="DUF218" evidence="2">
    <location>
        <begin position="142"/>
        <end position="272"/>
    </location>
</feature>
<dbReference type="InterPro" id="IPR003848">
    <property type="entry name" value="DUF218"/>
</dbReference>
<dbReference type="InterPro" id="IPR051599">
    <property type="entry name" value="Cell_Envelope_Assoc"/>
</dbReference>
<dbReference type="RefSeq" id="WP_109250014.1">
    <property type="nucleotide sequence ID" value="NZ_QCXQ01000002.1"/>
</dbReference>
<keyword evidence="1" id="KW-0812">Transmembrane</keyword>
<dbReference type="Gene3D" id="3.40.50.620">
    <property type="entry name" value="HUPs"/>
    <property type="match status" value="1"/>
</dbReference>
<keyword evidence="1" id="KW-0472">Membrane</keyword>
<name>A0A2V1MYM4_9LACO</name>
<feature type="transmembrane region" description="Helical" evidence="1">
    <location>
        <begin position="31"/>
        <end position="61"/>
    </location>
</feature>
<evidence type="ECO:0000313" key="4">
    <source>
        <dbReference type="Proteomes" id="UP000245080"/>
    </source>
</evidence>
<dbReference type="GO" id="GO:0000270">
    <property type="term" value="P:peptidoglycan metabolic process"/>
    <property type="evidence" value="ECO:0007669"/>
    <property type="project" value="TreeGrafter"/>
</dbReference>
<dbReference type="EMBL" id="QCXQ01000002">
    <property type="protein sequence ID" value="PWG00067.1"/>
    <property type="molecule type" value="Genomic_DNA"/>
</dbReference>
<feature type="transmembrane region" description="Helical" evidence="1">
    <location>
        <begin position="73"/>
        <end position="96"/>
    </location>
</feature>
<organism evidence="3 4">
    <name type="scientific">Levilactobacillus bambusae</name>
    <dbReference type="NCBI Taxonomy" id="2024736"/>
    <lineage>
        <taxon>Bacteria</taxon>
        <taxon>Bacillati</taxon>
        <taxon>Bacillota</taxon>
        <taxon>Bacilli</taxon>
        <taxon>Lactobacillales</taxon>
        <taxon>Lactobacillaceae</taxon>
        <taxon>Levilactobacillus</taxon>
    </lineage>
</organism>
<feature type="transmembrane region" description="Helical" evidence="1">
    <location>
        <begin position="290"/>
        <end position="308"/>
    </location>
</feature>
<dbReference type="GO" id="GO:0005886">
    <property type="term" value="C:plasma membrane"/>
    <property type="evidence" value="ECO:0007669"/>
    <property type="project" value="TreeGrafter"/>
</dbReference>
<reference evidence="3 4" key="1">
    <citation type="journal article" date="2018" name="Int. J. Syst. Evol. Microbiol.">
        <title>Lactobacillus bambusae sp. nov., isolated from a traditional fermented Ma-bamboo shoots of Taiwan.</title>
        <authorList>
            <person name="Wang L.-T."/>
        </authorList>
    </citation>
    <scope>NUCLEOTIDE SEQUENCE [LARGE SCALE GENOMIC DNA]</scope>
    <source>
        <strain evidence="3 4">BS-W1</strain>
    </source>
</reference>
<accession>A0A2V1MYM4</accession>
<dbReference type="PANTHER" id="PTHR30336:SF4">
    <property type="entry name" value="ENVELOPE BIOGENESIS FACTOR ELYC"/>
    <property type="match status" value="1"/>
</dbReference>
<proteinExistence type="predicted"/>
<dbReference type="Pfam" id="PF02698">
    <property type="entry name" value="DUF218"/>
    <property type="match status" value="1"/>
</dbReference>
<protein>
    <recommendedName>
        <fullName evidence="2">DUF218 domain-containing protein</fullName>
    </recommendedName>
</protein>
<dbReference type="GO" id="GO:0043164">
    <property type="term" value="P:Gram-negative-bacterium-type cell wall biogenesis"/>
    <property type="evidence" value="ECO:0007669"/>
    <property type="project" value="TreeGrafter"/>
</dbReference>
<dbReference type="InterPro" id="IPR014729">
    <property type="entry name" value="Rossmann-like_a/b/a_fold"/>
</dbReference>
<dbReference type="AlphaFoldDB" id="A0A2V1MYM4"/>
<keyword evidence="4" id="KW-1185">Reference proteome</keyword>
<evidence type="ECO:0000259" key="2">
    <source>
        <dbReference type="Pfam" id="PF02698"/>
    </source>
</evidence>
<dbReference type="PANTHER" id="PTHR30336">
    <property type="entry name" value="INNER MEMBRANE PROTEIN, PROBABLE PERMEASE"/>
    <property type="match status" value="1"/>
</dbReference>
<dbReference type="CDD" id="cd06259">
    <property type="entry name" value="YdcF-like"/>
    <property type="match status" value="1"/>
</dbReference>
<gene>
    <name evidence="3" type="ORF">DCM90_03775</name>
</gene>
<dbReference type="OrthoDB" id="9782395at2"/>
<feature type="transmembrane region" description="Helical" evidence="1">
    <location>
        <begin position="108"/>
        <end position="132"/>
    </location>
</feature>
<evidence type="ECO:0000256" key="1">
    <source>
        <dbReference type="SAM" id="Phobius"/>
    </source>
</evidence>